<evidence type="ECO:0000256" key="3">
    <source>
        <dbReference type="SAM" id="MobiDB-lite"/>
    </source>
</evidence>
<evidence type="ECO:0000259" key="4">
    <source>
        <dbReference type="PROSITE" id="PS50048"/>
    </source>
</evidence>
<feature type="region of interest" description="Disordered" evidence="3">
    <location>
        <begin position="591"/>
        <end position="639"/>
    </location>
</feature>
<evidence type="ECO:0000256" key="2">
    <source>
        <dbReference type="ARBA" id="ARBA00023242"/>
    </source>
</evidence>
<dbReference type="Pfam" id="PF04082">
    <property type="entry name" value="Fungal_trans"/>
    <property type="match status" value="1"/>
</dbReference>
<dbReference type="SMART" id="SM00906">
    <property type="entry name" value="Fungal_trans"/>
    <property type="match status" value="1"/>
</dbReference>
<dbReference type="SUPFAM" id="SSF57701">
    <property type="entry name" value="Zn2/Cys6 DNA-binding domain"/>
    <property type="match status" value="1"/>
</dbReference>
<evidence type="ECO:0000313" key="6">
    <source>
        <dbReference type="Proteomes" id="UP000766486"/>
    </source>
</evidence>
<evidence type="ECO:0000313" key="5">
    <source>
        <dbReference type="EMBL" id="VUC28830.1"/>
    </source>
</evidence>
<accession>A0ABY6UCF0</accession>
<feature type="region of interest" description="Disordered" evidence="3">
    <location>
        <begin position="1"/>
        <end position="21"/>
    </location>
</feature>
<keyword evidence="1" id="KW-0479">Metal-binding</keyword>
<reference evidence="5 6" key="1">
    <citation type="submission" date="2019-06" db="EMBL/GenBank/DDBJ databases">
        <authorList>
            <person name="Broberg M."/>
        </authorList>
    </citation>
    <scope>NUCLEOTIDE SEQUENCE [LARGE SCALE GENOMIC DNA]</scope>
</reference>
<dbReference type="PANTHER" id="PTHR47425">
    <property type="entry name" value="FARB-RELATED"/>
    <property type="match status" value="1"/>
</dbReference>
<organism evidence="5 6">
    <name type="scientific">Bionectria ochroleuca</name>
    <name type="common">Gliocladium roseum</name>
    <dbReference type="NCBI Taxonomy" id="29856"/>
    <lineage>
        <taxon>Eukaryota</taxon>
        <taxon>Fungi</taxon>
        <taxon>Dikarya</taxon>
        <taxon>Ascomycota</taxon>
        <taxon>Pezizomycotina</taxon>
        <taxon>Sordariomycetes</taxon>
        <taxon>Hypocreomycetidae</taxon>
        <taxon>Hypocreales</taxon>
        <taxon>Bionectriaceae</taxon>
        <taxon>Clonostachys</taxon>
    </lineage>
</organism>
<keyword evidence="6" id="KW-1185">Reference proteome</keyword>
<protein>
    <recommendedName>
        <fullName evidence="4">Zn(2)-C6 fungal-type domain-containing protein</fullName>
    </recommendedName>
</protein>
<dbReference type="SMART" id="SM00066">
    <property type="entry name" value="GAL4"/>
    <property type="match status" value="1"/>
</dbReference>
<dbReference type="Proteomes" id="UP000766486">
    <property type="component" value="Unassembled WGS sequence"/>
</dbReference>
<proteinExistence type="predicted"/>
<dbReference type="PROSITE" id="PS50048">
    <property type="entry name" value="ZN2_CY6_FUNGAL_2"/>
    <property type="match status" value="1"/>
</dbReference>
<feature type="compositionally biased region" description="Low complexity" evidence="3">
    <location>
        <begin position="102"/>
        <end position="119"/>
    </location>
</feature>
<dbReference type="PANTHER" id="PTHR47425:SF3">
    <property type="entry name" value="ZN(II)2CYS6 TRANSCRIPTION FACTOR (EUROFUNG)"/>
    <property type="match status" value="1"/>
</dbReference>
<dbReference type="EMBL" id="CABFNS010000794">
    <property type="protein sequence ID" value="VUC28830.1"/>
    <property type="molecule type" value="Genomic_DNA"/>
</dbReference>
<dbReference type="PROSITE" id="PS00463">
    <property type="entry name" value="ZN2_CY6_FUNGAL_1"/>
    <property type="match status" value="1"/>
</dbReference>
<dbReference type="InterPro" id="IPR007219">
    <property type="entry name" value="XnlR_reg_dom"/>
</dbReference>
<gene>
    <name evidence="5" type="ORF">CLO192961_LOCUS245220</name>
</gene>
<evidence type="ECO:0000256" key="1">
    <source>
        <dbReference type="ARBA" id="ARBA00022723"/>
    </source>
</evidence>
<keyword evidence="2" id="KW-0539">Nucleus</keyword>
<comment type="caution">
    <text evidence="5">The sequence shown here is derived from an EMBL/GenBank/DDBJ whole genome shotgun (WGS) entry which is preliminary data.</text>
</comment>
<dbReference type="CDD" id="cd12148">
    <property type="entry name" value="fungal_TF_MHR"/>
    <property type="match status" value="1"/>
</dbReference>
<sequence length="682" mass="76498">SLPTKRDSRQTGPFTKPVSGRAPRACLGCRSRKVRCDVTRRWPCGNCEWSNRACIVRDRRSRKSSTFRLYDLYNVAEDEQWEQSPQKDCHAEGDSPDSQSLGSHSHGSNSEAAAESSSCSRLDNESVQNEYCLNQGPMLDPFSLVMSLPWFIRPLHRGINADDMAFLLSKGALSLPSQALQLALVRAYADSIYPHLPVIDLSHFLECITATDYVAPRVSLLLYQAILAAGTACVKLGDLKDAGFQTRKSARRIFLDKVKLLYDFNCELDQQTVMQVLLLMSLAYEEPAGRRSSFYWLDAAISQAFASKLHYDPNMLRLSLPVQTLRIRRRLWWCCYNLDRLVSLGTGRTRRISEDDYNVSMPDVSDFEPFRHVHSDAPAHSTVCSCEGSDQANLDLALLFTEQTRFCRLLCGTESSSRSSPCTKQGFDWAVQLSPNANWPFQRLEHHLSEWYSALPLKAQYRPIMKNDLRTSGHTAVALNRSFLHLAFNMAMINAYRSRLEPSPEHDVGTSYETEACWVLTSHAAGRISDIMESISAHDLGLCLHPGAMHFAISASTVYIDRSEKLDTAAQTKHDQCARVLEVMQEAYFVSSQSRHPRPSPSSPSASHCSQVEREEFSEEDGGLPDLIPQEPNASEPAASKLAATCNMTDVDVWFSERQITGRWMADPPQELNAFCNSGIVI</sequence>
<feature type="domain" description="Zn(2)-C6 fungal-type" evidence="4">
    <location>
        <begin position="25"/>
        <end position="56"/>
    </location>
</feature>
<dbReference type="InterPro" id="IPR001138">
    <property type="entry name" value="Zn2Cys6_DnaBD"/>
</dbReference>
<dbReference type="Gene3D" id="4.10.240.10">
    <property type="entry name" value="Zn(2)-C6 fungal-type DNA-binding domain"/>
    <property type="match status" value="1"/>
</dbReference>
<dbReference type="Pfam" id="PF00172">
    <property type="entry name" value="Zn_clus"/>
    <property type="match status" value="1"/>
</dbReference>
<dbReference type="InterPro" id="IPR036864">
    <property type="entry name" value="Zn2-C6_fun-type_DNA-bd_sf"/>
</dbReference>
<dbReference type="InterPro" id="IPR052761">
    <property type="entry name" value="Fungal_Detox/Toxin_TFs"/>
</dbReference>
<feature type="region of interest" description="Disordered" evidence="3">
    <location>
        <begin position="81"/>
        <end position="119"/>
    </location>
</feature>
<name>A0ABY6UCF0_BIOOC</name>
<feature type="non-terminal residue" evidence="5">
    <location>
        <position position="1"/>
    </location>
</feature>
<dbReference type="CDD" id="cd00067">
    <property type="entry name" value="GAL4"/>
    <property type="match status" value="1"/>
</dbReference>